<sequence>LDDIGVSAACSQDRMHIEKLEGELRNCYQEIGLQVQKEQQKSITALGHLQEVNKLAKKQSMEIRRLKTALEVYF</sequence>
<gene>
    <name evidence="1" type="ORF">B296_00003552</name>
    <name evidence="2" type="ORF">BHM03_00027438</name>
</gene>
<reference evidence="2" key="2">
    <citation type="journal article" date="2018" name="Data Brief">
        <title>Genome sequence data from 17 accessions of Ensete ventricosum, a staple food crop for millions in Ethiopia.</title>
        <authorList>
            <person name="Yemataw Z."/>
            <person name="Muzemil S."/>
            <person name="Ambachew D."/>
            <person name="Tripathi L."/>
            <person name="Tesfaye K."/>
            <person name="Chala A."/>
            <person name="Farbos A."/>
            <person name="O'Neill P."/>
            <person name="Moore K."/>
            <person name="Grant M."/>
            <person name="Studholme D.J."/>
        </authorList>
    </citation>
    <scope>NUCLEOTIDE SEQUENCE [LARGE SCALE GENOMIC DNA]</scope>
    <source>
        <tissue evidence="2">Leaf</tissue>
    </source>
</reference>
<accession>A0A427BCE8</accession>
<reference evidence="1" key="3">
    <citation type="submission" date="2018-09" db="EMBL/GenBank/DDBJ databases">
        <authorList>
            <person name="Harrison J."/>
            <person name="Moore K.A."/>
            <person name="Paszkiewicz K."/>
            <person name="Jones T."/>
            <person name="Grant M."/>
            <person name="Ambacheew D."/>
            <person name="Muzemil S."/>
            <person name="Studholme D."/>
        </authorList>
    </citation>
    <scope>NUCLEOTIDE SEQUENCE</scope>
</reference>
<reference evidence="3" key="1">
    <citation type="journal article" date="2014" name="Agronomy (Basel)">
        <title>A Draft Genome Sequence for Ensete ventricosum, the Drought-Tolerant Tree Against Hunger.</title>
        <authorList>
            <person name="Harrison J."/>
            <person name="Moore K.A."/>
            <person name="Paszkiewicz K."/>
            <person name="Jones T."/>
            <person name="Grant M."/>
            <person name="Ambacheew D."/>
            <person name="Muzemil S."/>
            <person name="Studholme D.J."/>
        </authorList>
    </citation>
    <scope>NUCLEOTIDE SEQUENCE [LARGE SCALE GENOMIC DNA]</scope>
</reference>
<evidence type="ECO:0000313" key="2">
    <source>
        <dbReference type="EMBL" id="RZR73732.1"/>
    </source>
</evidence>
<dbReference type="AlphaFoldDB" id="A0A427BCE8"/>
<organism evidence="1 3">
    <name type="scientific">Ensete ventricosum</name>
    <name type="common">Abyssinian banana</name>
    <name type="synonym">Musa ensete</name>
    <dbReference type="NCBI Taxonomy" id="4639"/>
    <lineage>
        <taxon>Eukaryota</taxon>
        <taxon>Viridiplantae</taxon>
        <taxon>Streptophyta</taxon>
        <taxon>Embryophyta</taxon>
        <taxon>Tracheophyta</taxon>
        <taxon>Spermatophyta</taxon>
        <taxon>Magnoliopsida</taxon>
        <taxon>Liliopsida</taxon>
        <taxon>Zingiberales</taxon>
        <taxon>Musaceae</taxon>
        <taxon>Ensete</taxon>
    </lineage>
</organism>
<name>A0A427BCE8_ENSVE</name>
<feature type="non-terminal residue" evidence="1">
    <location>
        <position position="1"/>
    </location>
</feature>
<dbReference type="EMBL" id="AMZH03000007">
    <property type="protein sequence ID" value="RRT86162.1"/>
    <property type="molecule type" value="Genomic_DNA"/>
</dbReference>
<evidence type="ECO:0000313" key="3">
    <source>
        <dbReference type="Proteomes" id="UP000287651"/>
    </source>
</evidence>
<protein>
    <submittedName>
        <fullName evidence="1">Uncharacterized protein</fullName>
    </submittedName>
</protein>
<evidence type="ECO:0000313" key="1">
    <source>
        <dbReference type="EMBL" id="RRT86162.1"/>
    </source>
</evidence>
<dbReference type="EMBL" id="KV876002">
    <property type="protein sequence ID" value="RZR73732.1"/>
    <property type="molecule type" value="Genomic_DNA"/>
</dbReference>
<dbReference type="Proteomes" id="UP000290560">
    <property type="component" value="Unassembled WGS sequence"/>
</dbReference>
<proteinExistence type="predicted"/>
<dbReference type="Proteomes" id="UP000287651">
    <property type="component" value="Unassembled WGS sequence"/>
</dbReference>